<dbReference type="EMBL" id="JAYMYS010000007">
    <property type="protein sequence ID" value="KAK7386741.1"/>
    <property type="molecule type" value="Genomic_DNA"/>
</dbReference>
<evidence type="ECO:0000256" key="1">
    <source>
        <dbReference type="SAM" id="MobiDB-lite"/>
    </source>
</evidence>
<name>A0AAN9S131_PSOTE</name>
<keyword evidence="3" id="KW-1185">Reference proteome</keyword>
<feature type="region of interest" description="Disordered" evidence="1">
    <location>
        <begin position="1"/>
        <end position="38"/>
    </location>
</feature>
<evidence type="ECO:0000313" key="3">
    <source>
        <dbReference type="Proteomes" id="UP001386955"/>
    </source>
</evidence>
<reference evidence="2 3" key="1">
    <citation type="submission" date="2024-01" db="EMBL/GenBank/DDBJ databases">
        <title>The genomes of 5 underutilized Papilionoideae crops provide insights into root nodulation and disease resistanc.</title>
        <authorList>
            <person name="Jiang F."/>
        </authorList>
    </citation>
    <scope>NUCLEOTIDE SEQUENCE [LARGE SCALE GENOMIC DNA]</scope>
    <source>
        <strain evidence="2">DUOXIRENSHENG_FW03</strain>
        <tissue evidence="2">Leaves</tissue>
    </source>
</reference>
<protein>
    <submittedName>
        <fullName evidence="2">Uncharacterized protein</fullName>
    </submittedName>
</protein>
<feature type="compositionally biased region" description="Gly residues" evidence="1">
    <location>
        <begin position="19"/>
        <end position="38"/>
    </location>
</feature>
<evidence type="ECO:0000313" key="2">
    <source>
        <dbReference type="EMBL" id="KAK7386741.1"/>
    </source>
</evidence>
<sequence length="105" mass="9320">MHVLLMEKAAEGGSEPGCSGAGPNGPGEGREGVFGLGAWDGGGGGVEGVGGAGAGAGAAAGSDGEGADVGGDGVADGGCVGAGLGACATHAEAKSPNIINTLTAA</sequence>
<gene>
    <name evidence="2" type="ORF">VNO78_27076</name>
</gene>
<dbReference type="Proteomes" id="UP001386955">
    <property type="component" value="Unassembled WGS sequence"/>
</dbReference>
<dbReference type="AlphaFoldDB" id="A0AAN9S131"/>
<proteinExistence type="predicted"/>
<accession>A0AAN9S131</accession>
<organism evidence="2 3">
    <name type="scientific">Psophocarpus tetragonolobus</name>
    <name type="common">Winged bean</name>
    <name type="synonym">Dolichos tetragonolobus</name>
    <dbReference type="NCBI Taxonomy" id="3891"/>
    <lineage>
        <taxon>Eukaryota</taxon>
        <taxon>Viridiplantae</taxon>
        <taxon>Streptophyta</taxon>
        <taxon>Embryophyta</taxon>
        <taxon>Tracheophyta</taxon>
        <taxon>Spermatophyta</taxon>
        <taxon>Magnoliopsida</taxon>
        <taxon>eudicotyledons</taxon>
        <taxon>Gunneridae</taxon>
        <taxon>Pentapetalae</taxon>
        <taxon>rosids</taxon>
        <taxon>fabids</taxon>
        <taxon>Fabales</taxon>
        <taxon>Fabaceae</taxon>
        <taxon>Papilionoideae</taxon>
        <taxon>50 kb inversion clade</taxon>
        <taxon>NPAAA clade</taxon>
        <taxon>indigoferoid/millettioid clade</taxon>
        <taxon>Phaseoleae</taxon>
        <taxon>Psophocarpus</taxon>
    </lineage>
</organism>
<comment type="caution">
    <text evidence="2">The sequence shown here is derived from an EMBL/GenBank/DDBJ whole genome shotgun (WGS) entry which is preliminary data.</text>
</comment>